<evidence type="ECO:0000259" key="5">
    <source>
        <dbReference type="Pfam" id="PF00496"/>
    </source>
</evidence>
<protein>
    <submittedName>
        <fullName evidence="6">ABC transporter substrate-binding protein</fullName>
    </submittedName>
</protein>
<evidence type="ECO:0000256" key="4">
    <source>
        <dbReference type="SAM" id="SignalP"/>
    </source>
</evidence>
<comment type="caution">
    <text evidence="6">The sequence shown here is derived from an EMBL/GenBank/DDBJ whole genome shotgun (WGS) entry which is preliminary data.</text>
</comment>
<dbReference type="OrthoDB" id="7318145at2"/>
<sequence length="522" mass="58258">MRRLVLSSIAALAAVSTAPLASAQTLKVVMHSDVKALDPIWSGAYITRNHGYMIYDTLFAIDDKLQVKPQMVESWTTSPDGLTWTFTLRDGLEWHDGAPVTAEDCVASLKRWSVRDAMGQKLNQSLQDYKIVDPKTFQIVLKEKFGPLLESLGKPSVVVPFMMPKRVADLDPMKQLEDTTGSGPFIMKKDEWKPGEKIVYVKNPKYKPRTEPAAGLAGGKVVKLDRVEWIWIPDAETQLNALMNGEIDMIESVSYDHLPILEKNKDVRLISNKTSNQYVFRANWLQPPFNNVKVRQAAAYALNQEEFLQANIGDKRYYRVCKAMFTCDSPLASTAGTEGMMEGNVAKARELLKEAGYDGTLVVMPQPTDLGVIKQLAPVAKSQLEKAGFKVEVQPMDWQSMVTRLTTKRGPPSDGGWNAFGTSWVQLDILDPLMTPYLIATCDKARAGWPCDEAMEKLRDKFVAATSDAEKKAAAEEVQRYALQIVTHVPLGEWFAVSAVRTNIGTRPVPPPITVFWDMTKK</sequence>
<dbReference type="AlphaFoldDB" id="A0A512N1T9"/>
<dbReference type="Proteomes" id="UP000321058">
    <property type="component" value="Unassembled WGS sequence"/>
</dbReference>
<evidence type="ECO:0000256" key="1">
    <source>
        <dbReference type="ARBA" id="ARBA00004418"/>
    </source>
</evidence>
<dbReference type="InterPro" id="IPR039424">
    <property type="entry name" value="SBP_5"/>
</dbReference>
<dbReference type="InterPro" id="IPR000914">
    <property type="entry name" value="SBP_5_dom"/>
</dbReference>
<organism evidence="6 7">
    <name type="scientific">Reyranella soli</name>
    <dbReference type="NCBI Taxonomy" id="1230389"/>
    <lineage>
        <taxon>Bacteria</taxon>
        <taxon>Pseudomonadati</taxon>
        <taxon>Pseudomonadota</taxon>
        <taxon>Alphaproteobacteria</taxon>
        <taxon>Hyphomicrobiales</taxon>
        <taxon>Reyranellaceae</taxon>
        <taxon>Reyranella</taxon>
    </lineage>
</organism>
<proteinExistence type="inferred from homology"/>
<dbReference type="CDD" id="cd08502">
    <property type="entry name" value="PBP2_NikA_DppA_OppA_like_16"/>
    <property type="match status" value="1"/>
</dbReference>
<dbReference type="Gene3D" id="3.40.190.10">
    <property type="entry name" value="Periplasmic binding protein-like II"/>
    <property type="match status" value="1"/>
</dbReference>
<dbReference type="GO" id="GO:0015833">
    <property type="term" value="P:peptide transport"/>
    <property type="evidence" value="ECO:0007669"/>
    <property type="project" value="TreeGrafter"/>
</dbReference>
<dbReference type="GO" id="GO:0030288">
    <property type="term" value="C:outer membrane-bounded periplasmic space"/>
    <property type="evidence" value="ECO:0007669"/>
    <property type="project" value="UniProtKB-ARBA"/>
</dbReference>
<reference evidence="6 7" key="1">
    <citation type="submission" date="2019-07" db="EMBL/GenBank/DDBJ databases">
        <title>Whole genome shotgun sequence of Reyranella soli NBRC 108950.</title>
        <authorList>
            <person name="Hosoyama A."/>
            <person name="Uohara A."/>
            <person name="Ohji S."/>
            <person name="Ichikawa N."/>
        </authorList>
    </citation>
    <scope>NUCLEOTIDE SEQUENCE [LARGE SCALE GENOMIC DNA]</scope>
    <source>
        <strain evidence="6 7">NBRC 108950</strain>
    </source>
</reference>
<comment type="similarity">
    <text evidence="2">Belongs to the bacterial solute-binding protein 5 family.</text>
</comment>
<comment type="subcellular location">
    <subcellularLocation>
        <location evidence="1">Periplasm</location>
    </subcellularLocation>
</comment>
<feature type="domain" description="Solute-binding protein family 5" evidence="5">
    <location>
        <begin position="66"/>
        <end position="441"/>
    </location>
</feature>
<evidence type="ECO:0000313" key="6">
    <source>
        <dbReference type="EMBL" id="GEP52939.1"/>
    </source>
</evidence>
<name>A0A512N1T9_9HYPH</name>
<dbReference type="EMBL" id="BKAJ01000003">
    <property type="protein sequence ID" value="GEP52939.1"/>
    <property type="molecule type" value="Genomic_DNA"/>
</dbReference>
<feature type="chain" id="PRO_5022060845" evidence="4">
    <location>
        <begin position="24"/>
        <end position="522"/>
    </location>
</feature>
<dbReference type="Gene3D" id="3.90.76.10">
    <property type="entry name" value="Dipeptide-binding Protein, Domain 1"/>
    <property type="match status" value="1"/>
</dbReference>
<dbReference type="PANTHER" id="PTHR30290">
    <property type="entry name" value="PERIPLASMIC BINDING COMPONENT OF ABC TRANSPORTER"/>
    <property type="match status" value="1"/>
</dbReference>
<feature type="signal peptide" evidence="4">
    <location>
        <begin position="1"/>
        <end position="23"/>
    </location>
</feature>
<evidence type="ECO:0000313" key="7">
    <source>
        <dbReference type="Proteomes" id="UP000321058"/>
    </source>
</evidence>
<evidence type="ECO:0000256" key="2">
    <source>
        <dbReference type="ARBA" id="ARBA00005695"/>
    </source>
</evidence>
<dbReference type="GO" id="GO:0043190">
    <property type="term" value="C:ATP-binding cassette (ABC) transporter complex"/>
    <property type="evidence" value="ECO:0007669"/>
    <property type="project" value="InterPro"/>
</dbReference>
<dbReference type="InterPro" id="IPR030678">
    <property type="entry name" value="Peptide/Ni-bd"/>
</dbReference>
<dbReference type="PIRSF" id="PIRSF002741">
    <property type="entry name" value="MppA"/>
    <property type="match status" value="1"/>
</dbReference>
<dbReference type="RefSeq" id="WP_147145078.1">
    <property type="nucleotide sequence ID" value="NZ_BKAJ01000003.1"/>
</dbReference>
<evidence type="ECO:0000256" key="3">
    <source>
        <dbReference type="ARBA" id="ARBA00022729"/>
    </source>
</evidence>
<dbReference type="Gene3D" id="3.10.105.10">
    <property type="entry name" value="Dipeptide-binding Protein, Domain 3"/>
    <property type="match status" value="1"/>
</dbReference>
<keyword evidence="7" id="KW-1185">Reference proteome</keyword>
<dbReference type="SUPFAM" id="SSF53850">
    <property type="entry name" value="Periplasmic binding protein-like II"/>
    <property type="match status" value="1"/>
</dbReference>
<accession>A0A512N1T9</accession>
<gene>
    <name evidence="6" type="ORF">RSO01_01050</name>
</gene>
<dbReference type="GO" id="GO:1904680">
    <property type="term" value="F:peptide transmembrane transporter activity"/>
    <property type="evidence" value="ECO:0007669"/>
    <property type="project" value="TreeGrafter"/>
</dbReference>
<dbReference type="PANTHER" id="PTHR30290:SF38">
    <property type="entry name" value="D,D-DIPEPTIDE-BINDING PERIPLASMIC PROTEIN DDPA-RELATED"/>
    <property type="match status" value="1"/>
</dbReference>
<dbReference type="Pfam" id="PF00496">
    <property type="entry name" value="SBP_bac_5"/>
    <property type="match status" value="1"/>
</dbReference>
<keyword evidence="3 4" id="KW-0732">Signal</keyword>